<reference evidence="9" key="2">
    <citation type="submission" date="2020-09" db="EMBL/GenBank/DDBJ databases">
        <authorList>
            <person name="Sun Q."/>
            <person name="Zhou Y."/>
        </authorList>
    </citation>
    <scope>NUCLEOTIDE SEQUENCE</scope>
    <source>
        <strain evidence="9">CGMCC 4.7138</strain>
    </source>
</reference>
<dbReference type="InterPro" id="IPR050171">
    <property type="entry name" value="MFS_Transporters"/>
</dbReference>
<comment type="subcellular location">
    <subcellularLocation>
        <location evidence="1">Cell membrane</location>
        <topology evidence="1">Multi-pass membrane protein</topology>
    </subcellularLocation>
</comment>
<dbReference type="GO" id="GO:0022857">
    <property type="term" value="F:transmembrane transporter activity"/>
    <property type="evidence" value="ECO:0007669"/>
    <property type="project" value="InterPro"/>
</dbReference>
<dbReference type="EMBL" id="BMMN01000003">
    <property type="protein sequence ID" value="GGO08848.1"/>
    <property type="molecule type" value="Genomic_DNA"/>
</dbReference>
<proteinExistence type="predicted"/>
<feature type="transmembrane region" description="Helical" evidence="7">
    <location>
        <begin position="284"/>
        <end position="303"/>
    </location>
</feature>
<dbReference type="OrthoDB" id="3527592at2"/>
<feature type="transmembrane region" description="Helical" evidence="7">
    <location>
        <begin position="21"/>
        <end position="38"/>
    </location>
</feature>
<keyword evidence="2" id="KW-0813">Transport</keyword>
<dbReference type="GO" id="GO:0005886">
    <property type="term" value="C:plasma membrane"/>
    <property type="evidence" value="ECO:0007669"/>
    <property type="project" value="UniProtKB-SubCell"/>
</dbReference>
<dbReference type="Proteomes" id="UP000653480">
    <property type="component" value="Unassembled WGS sequence"/>
</dbReference>
<keyword evidence="4 7" id="KW-0812">Transmembrane</keyword>
<evidence type="ECO:0000256" key="2">
    <source>
        <dbReference type="ARBA" id="ARBA00022448"/>
    </source>
</evidence>
<dbReference type="InterPro" id="IPR020846">
    <property type="entry name" value="MFS_dom"/>
</dbReference>
<dbReference type="PANTHER" id="PTHR23517:SF13">
    <property type="entry name" value="MAJOR FACILITATOR SUPERFAMILY MFS_1"/>
    <property type="match status" value="1"/>
</dbReference>
<dbReference type="PANTHER" id="PTHR23517">
    <property type="entry name" value="RESISTANCE PROTEIN MDTM, PUTATIVE-RELATED-RELATED"/>
    <property type="match status" value="1"/>
</dbReference>
<accession>A0A8H9GXA1</accession>
<dbReference type="InterPro" id="IPR011701">
    <property type="entry name" value="MFS"/>
</dbReference>
<protein>
    <submittedName>
        <fullName evidence="9">MFS transporter</fullName>
    </submittedName>
</protein>
<keyword evidence="3" id="KW-1003">Cell membrane</keyword>
<comment type="caution">
    <text evidence="9">The sequence shown here is derived from an EMBL/GenBank/DDBJ whole genome shotgun (WGS) entry which is preliminary data.</text>
</comment>
<feature type="transmembrane region" description="Helical" evidence="7">
    <location>
        <begin position="309"/>
        <end position="329"/>
    </location>
</feature>
<dbReference type="Pfam" id="PF07690">
    <property type="entry name" value="MFS_1"/>
    <property type="match status" value="1"/>
</dbReference>
<evidence type="ECO:0000313" key="10">
    <source>
        <dbReference type="Proteomes" id="UP000653480"/>
    </source>
</evidence>
<evidence type="ECO:0000256" key="6">
    <source>
        <dbReference type="ARBA" id="ARBA00023136"/>
    </source>
</evidence>
<dbReference type="SUPFAM" id="SSF103473">
    <property type="entry name" value="MFS general substrate transporter"/>
    <property type="match status" value="1"/>
</dbReference>
<evidence type="ECO:0000256" key="1">
    <source>
        <dbReference type="ARBA" id="ARBA00004651"/>
    </source>
</evidence>
<dbReference type="InterPro" id="IPR036259">
    <property type="entry name" value="MFS_trans_sf"/>
</dbReference>
<organism evidence="9 10">
    <name type="scientific">Microbispora bryophytorum</name>
    <dbReference type="NCBI Taxonomy" id="1460882"/>
    <lineage>
        <taxon>Bacteria</taxon>
        <taxon>Bacillati</taxon>
        <taxon>Actinomycetota</taxon>
        <taxon>Actinomycetes</taxon>
        <taxon>Streptosporangiales</taxon>
        <taxon>Streptosporangiaceae</taxon>
        <taxon>Microbispora</taxon>
    </lineage>
</organism>
<feature type="domain" description="Major facilitator superfamily (MFS) profile" evidence="8">
    <location>
        <begin position="20"/>
        <end position="401"/>
    </location>
</feature>
<feature type="transmembrane region" description="Helical" evidence="7">
    <location>
        <begin position="381"/>
        <end position="399"/>
    </location>
</feature>
<dbReference type="Gene3D" id="1.20.1250.20">
    <property type="entry name" value="MFS general substrate transporter like domains"/>
    <property type="match status" value="1"/>
</dbReference>
<feature type="transmembrane region" description="Helical" evidence="7">
    <location>
        <begin position="258"/>
        <end position="277"/>
    </location>
</feature>
<reference evidence="9" key="1">
    <citation type="journal article" date="2014" name="Int. J. Syst. Evol. Microbiol.">
        <title>Complete genome sequence of Corynebacterium casei LMG S-19264T (=DSM 44701T), isolated from a smear-ripened cheese.</title>
        <authorList>
            <consortium name="US DOE Joint Genome Institute (JGI-PGF)"/>
            <person name="Walter F."/>
            <person name="Albersmeier A."/>
            <person name="Kalinowski J."/>
            <person name="Ruckert C."/>
        </authorList>
    </citation>
    <scope>NUCLEOTIDE SEQUENCE</scope>
    <source>
        <strain evidence="9">CGMCC 4.7138</strain>
    </source>
</reference>
<gene>
    <name evidence="9" type="ORF">GCM10011574_23730</name>
</gene>
<evidence type="ECO:0000256" key="5">
    <source>
        <dbReference type="ARBA" id="ARBA00022989"/>
    </source>
</evidence>
<dbReference type="PROSITE" id="PS50850">
    <property type="entry name" value="MFS"/>
    <property type="match status" value="1"/>
</dbReference>
<evidence type="ECO:0000256" key="4">
    <source>
        <dbReference type="ARBA" id="ARBA00022692"/>
    </source>
</evidence>
<feature type="transmembrane region" description="Helical" evidence="7">
    <location>
        <begin position="87"/>
        <end position="110"/>
    </location>
</feature>
<evidence type="ECO:0000256" key="3">
    <source>
        <dbReference type="ARBA" id="ARBA00022475"/>
    </source>
</evidence>
<feature type="transmembrane region" description="Helical" evidence="7">
    <location>
        <begin position="116"/>
        <end position="134"/>
    </location>
</feature>
<keyword evidence="10" id="KW-1185">Reference proteome</keyword>
<evidence type="ECO:0000256" key="7">
    <source>
        <dbReference type="SAM" id="Phobius"/>
    </source>
</evidence>
<feature type="transmembrane region" description="Helical" evidence="7">
    <location>
        <begin position="58"/>
        <end position="75"/>
    </location>
</feature>
<evidence type="ECO:0000259" key="8">
    <source>
        <dbReference type="PROSITE" id="PS50850"/>
    </source>
</evidence>
<feature type="transmembrane region" description="Helical" evidence="7">
    <location>
        <begin position="146"/>
        <end position="170"/>
    </location>
</feature>
<feature type="transmembrane region" description="Helical" evidence="7">
    <location>
        <begin position="176"/>
        <end position="196"/>
    </location>
</feature>
<dbReference type="AlphaFoldDB" id="A0A8H9GXA1"/>
<evidence type="ECO:0000313" key="9">
    <source>
        <dbReference type="EMBL" id="GGO08848.1"/>
    </source>
</evidence>
<keyword evidence="6 7" id="KW-0472">Membrane</keyword>
<feature type="transmembrane region" description="Helical" evidence="7">
    <location>
        <begin position="349"/>
        <end position="369"/>
    </location>
</feature>
<keyword evidence="5 7" id="KW-1133">Transmembrane helix</keyword>
<name>A0A8H9GXA1_9ACTN</name>
<feature type="transmembrane region" description="Helical" evidence="7">
    <location>
        <begin position="219"/>
        <end position="252"/>
    </location>
</feature>
<sequence>MSVNNDASAAPPARRPGPGPAFALTAGVIGVCLAASALPSPLYRLYAAQWHLQTSTVTLIYATYCFGVLVSLLAFGRVSDTWGRRPVIVAGLVGLLVSMVVFMSASGAGWLFAARAVQGLATGIAISASGAALLELYQGGNPAKASLYNVVASALGVGVGGLLGAVLVQYAPGPLVTPFIVLTALIVVLLLGMLGVPETVTGTSRTGFRMAAPGVPRQIIAPFTLAALGITCTWSIIGIYLGLVGTLAPALLHSTSQLAAGLAILALGGTSAVPPLVTRKMAPAVQIAWGTIALTGGIALTAWSLSADGAALFVVASVVIGIGVGFGMFGSLRTVGAAAPPDRRAQVMAAFYIVAYAAISLPAVAAGFSVRQLGAVQTFQIFGAGIVVVSVGTLLLAVARQRAQTRAAVTPVPPTRAGAVTERG</sequence>